<evidence type="ECO:0000256" key="2">
    <source>
        <dbReference type="RuleBase" id="RU000363"/>
    </source>
</evidence>
<dbReference type="InterPro" id="IPR036291">
    <property type="entry name" value="NAD(P)-bd_dom_sf"/>
</dbReference>
<evidence type="ECO:0000313" key="3">
    <source>
        <dbReference type="EMBL" id="PPE68302.1"/>
    </source>
</evidence>
<evidence type="ECO:0000256" key="1">
    <source>
        <dbReference type="ARBA" id="ARBA00006484"/>
    </source>
</evidence>
<dbReference type="Pfam" id="PF00106">
    <property type="entry name" value="adh_short"/>
    <property type="match status" value="1"/>
</dbReference>
<proteinExistence type="inferred from homology"/>
<dbReference type="Gene3D" id="3.40.50.720">
    <property type="entry name" value="NAD(P)-binding Rossmann-like Domain"/>
    <property type="match status" value="1"/>
</dbReference>
<dbReference type="FunFam" id="3.40.50.720:FF:000084">
    <property type="entry name" value="Short-chain dehydrogenase reductase"/>
    <property type="match status" value="1"/>
</dbReference>
<name>A0A2S5T041_9BURK</name>
<organism evidence="3 5">
    <name type="scientific">Caldimonas thermodepolymerans</name>
    <dbReference type="NCBI Taxonomy" id="215580"/>
    <lineage>
        <taxon>Bacteria</taxon>
        <taxon>Pseudomonadati</taxon>
        <taxon>Pseudomonadota</taxon>
        <taxon>Betaproteobacteria</taxon>
        <taxon>Burkholderiales</taxon>
        <taxon>Sphaerotilaceae</taxon>
        <taxon>Caldimonas</taxon>
    </lineage>
</organism>
<dbReference type="PRINTS" id="PR00080">
    <property type="entry name" value="SDRFAMILY"/>
</dbReference>
<evidence type="ECO:0000313" key="4">
    <source>
        <dbReference type="EMBL" id="TCP03277.1"/>
    </source>
</evidence>
<dbReference type="Proteomes" id="UP000239406">
    <property type="component" value="Unassembled WGS sequence"/>
</dbReference>
<dbReference type="AlphaFoldDB" id="A0A2S5T041"/>
<sequence length="264" mass="28342">MKIDLKGRTAIVTGATRGIGHAIARGLLDAGASVVINARSRDEVHAAVDTLRRGALNVEVRGVAADLGTPDGCAALVKAIPEADILVNNAGIFEQRDFFAIEDEDWQRMFDVNVMSGVRLARHYLRGMLQRNWGRVVFISSESALNIPAEMVHYGFSKAAQLAVSRGLAKLTRGTQVTVNAVLPGPTRTEGVERMLEAMARERGTSVDEQAAAFVREHRPSSIIQRFASPQEIAHMVIYACSPQASATNGAALRVEGGIVDTIG</sequence>
<keyword evidence="5" id="KW-1185">Reference proteome</keyword>
<gene>
    <name evidence="3" type="ORF">C1702_17810</name>
    <name evidence="4" type="ORF">EV676_11355</name>
</gene>
<dbReference type="CDD" id="cd05233">
    <property type="entry name" value="SDR_c"/>
    <property type="match status" value="1"/>
</dbReference>
<dbReference type="PANTHER" id="PTHR42879">
    <property type="entry name" value="3-OXOACYL-(ACYL-CARRIER-PROTEIN) REDUCTASE"/>
    <property type="match status" value="1"/>
</dbReference>
<evidence type="ECO:0000313" key="5">
    <source>
        <dbReference type="Proteomes" id="UP000239406"/>
    </source>
</evidence>
<dbReference type="OrthoDB" id="9793325at2"/>
<dbReference type="InterPro" id="IPR002347">
    <property type="entry name" value="SDR_fam"/>
</dbReference>
<accession>A0A2S5T041</accession>
<reference evidence="3 5" key="1">
    <citation type="submission" date="2018-02" db="EMBL/GenBank/DDBJ databases">
        <title>Reclassifiation of [Polyangium] brachysporum DSM 7029 as Guopingzhaonella breviflexa gen. nov., sp. nov., a member of the family Comamonadaceae.</title>
        <authorList>
            <person name="Tang B."/>
        </authorList>
    </citation>
    <scope>NUCLEOTIDE SEQUENCE [LARGE SCALE GENOMIC DNA]</scope>
    <source>
        <strain evidence="3 5">DSM 15344</strain>
    </source>
</reference>
<dbReference type="Proteomes" id="UP000294772">
    <property type="component" value="Unassembled WGS sequence"/>
</dbReference>
<comment type="similarity">
    <text evidence="1 2">Belongs to the short-chain dehydrogenases/reductases (SDR) family.</text>
</comment>
<dbReference type="InterPro" id="IPR050259">
    <property type="entry name" value="SDR"/>
</dbReference>
<evidence type="ECO:0000313" key="6">
    <source>
        <dbReference type="Proteomes" id="UP000294772"/>
    </source>
</evidence>
<protein>
    <submittedName>
        <fullName evidence="4">NAD(P)-dependent dehydrogenase (Short-subunit alcohol dehydrogenase family)</fullName>
    </submittedName>
    <submittedName>
        <fullName evidence="3">Oxidoreductase</fullName>
    </submittedName>
</protein>
<dbReference type="SUPFAM" id="SSF51735">
    <property type="entry name" value="NAD(P)-binding Rossmann-fold domains"/>
    <property type="match status" value="1"/>
</dbReference>
<reference evidence="4 6" key="2">
    <citation type="submission" date="2019-03" db="EMBL/GenBank/DDBJ databases">
        <title>Genomic Encyclopedia of Type Strains, Phase IV (KMG-IV): sequencing the most valuable type-strain genomes for metagenomic binning, comparative biology and taxonomic classification.</title>
        <authorList>
            <person name="Goeker M."/>
        </authorList>
    </citation>
    <scope>NUCLEOTIDE SEQUENCE [LARGE SCALE GENOMIC DNA]</scope>
    <source>
        <strain evidence="4 6">DSM 15264</strain>
    </source>
</reference>
<dbReference type="PRINTS" id="PR00081">
    <property type="entry name" value="GDHRDH"/>
</dbReference>
<dbReference type="EMBL" id="PSNY01000034">
    <property type="protein sequence ID" value="PPE68302.1"/>
    <property type="molecule type" value="Genomic_DNA"/>
</dbReference>
<dbReference type="RefSeq" id="WP_104359054.1">
    <property type="nucleotide sequence ID" value="NZ_CALFFA010000044.1"/>
</dbReference>
<comment type="caution">
    <text evidence="3">The sequence shown here is derived from an EMBL/GenBank/DDBJ whole genome shotgun (WGS) entry which is preliminary data.</text>
</comment>
<dbReference type="EMBL" id="SLXF01000013">
    <property type="protein sequence ID" value="TCP03277.1"/>
    <property type="molecule type" value="Genomic_DNA"/>
</dbReference>